<dbReference type="OrthoDB" id="2023502at2"/>
<organism evidence="1 2">
    <name type="scientific">Thermanaerosceptrum fracticalcis</name>
    <dbReference type="NCBI Taxonomy" id="1712410"/>
    <lineage>
        <taxon>Bacteria</taxon>
        <taxon>Bacillati</taxon>
        <taxon>Bacillota</taxon>
        <taxon>Clostridia</taxon>
        <taxon>Eubacteriales</taxon>
        <taxon>Peptococcaceae</taxon>
        <taxon>Thermanaerosceptrum</taxon>
    </lineage>
</organism>
<dbReference type="RefSeq" id="WP_034420219.1">
    <property type="nucleotide sequence ID" value="NZ_CP045798.1"/>
</dbReference>
<dbReference type="AlphaFoldDB" id="A0A7G6E421"/>
<dbReference type="KEGG" id="tfr:BR63_11190"/>
<reference evidence="1 2" key="1">
    <citation type="journal article" date="2019" name="Front. Microbiol.">
        <title>Thermoanaerosceptrum fracticalcis gen. nov. sp. nov., a Novel Fumarate-Fermenting Microorganism From a Deep Fractured Carbonate Aquifer of the US Great Basin.</title>
        <authorList>
            <person name="Hamilton-Brehm S.D."/>
            <person name="Stewart L.E."/>
            <person name="Zavarin M."/>
            <person name="Caldwell M."/>
            <person name="Lawson P.A."/>
            <person name="Onstott T.C."/>
            <person name="Grzymski J."/>
            <person name="Neveux I."/>
            <person name="Lollar B.S."/>
            <person name="Russell C.E."/>
            <person name="Moser D.P."/>
        </authorList>
    </citation>
    <scope>NUCLEOTIDE SEQUENCE [LARGE SCALE GENOMIC DNA]</scope>
    <source>
        <strain evidence="1 2">DRI-13</strain>
    </source>
</reference>
<dbReference type="Proteomes" id="UP000515847">
    <property type="component" value="Chromosome"/>
</dbReference>
<name>A0A7G6E421_THEFR</name>
<protein>
    <submittedName>
        <fullName evidence="1">Uncharacterized protein</fullName>
    </submittedName>
</protein>
<evidence type="ECO:0000313" key="1">
    <source>
        <dbReference type="EMBL" id="QNB46825.1"/>
    </source>
</evidence>
<accession>A0A7G6E421</accession>
<evidence type="ECO:0000313" key="2">
    <source>
        <dbReference type="Proteomes" id="UP000515847"/>
    </source>
</evidence>
<gene>
    <name evidence="1" type="ORF">BR63_11190</name>
</gene>
<dbReference type="EMBL" id="CP045798">
    <property type="protein sequence ID" value="QNB46825.1"/>
    <property type="molecule type" value="Genomic_DNA"/>
</dbReference>
<keyword evidence="2" id="KW-1185">Reference proteome</keyword>
<sequence length="433" mass="48670">MLPIITKYDKFIKDEIIIFKGYNASENKTPGEMPDMLNLCSDEYPCLSPRPSRELVATLTNPKALFAINDKLVYVDGTDFKYDGVTKGTVTASKKCMVDFQGVVLIFPDKKYYNPSTNTFGNIGNGLAYPAEGSCPDMNFVTTLNNRVWGCKDNHIYASALGDFQNWTSLGTATTDSFAVDVASEGRFTGIFAYDNHVEFFKADVLHELYGDKPANFQVQEVLKQGSLSHDAVQEVQGALYTLWRNGVNLYVGGQPLLISRELNKDYVSGVAGTDGRKYYLSLHDGSEYYLFVFDPVLKMWHLEDNLNVIQFARMGGSLYALCADGKLYKFNSGNEKVHWKAYSQVFHEYYSGKKIYSELAFRVDLESGSSLAVYVKINNGDFQLVKSYTAQGLSSFTVPLRIQQADHFQIMLEGVGRGKVYQISRKFYLESD</sequence>
<proteinExistence type="predicted"/>